<sequence>KVVNPDIVSLICTGTANETIRDEDALCAEFIKNSLLGKPTNFNEIKMHTKDGGYIDRFLDPNIPKFSAEDVDYCLALNKFNFVLKSSPYQENLIQLTKLLP</sequence>
<proteinExistence type="predicted"/>
<gene>
    <name evidence="1" type="ORF">COT87_03100</name>
</gene>
<dbReference type="InterPro" id="IPR036702">
    <property type="entry name" value="ComB-like_sf"/>
</dbReference>
<dbReference type="AlphaFoldDB" id="A0A2H0VK86"/>
<accession>A0A2H0VK86</accession>
<protein>
    <recommendedName>
        <fullName evidence="3">2-phosphosulfolactate phosphatase</fullName>
    </recommendedName>
</protein>
<dbReference type="EMBL" id="PFAF01000066">
    <property type="protein sequence ID" value="PIR98759.1"/>
    <property type="molecule type" value="Genomic_DNA"/>
</dbReference>
<evidence type="ECO:0008006" key="3">
    <source>
        <dbReference type="Google" id="ProtNLM"/>
    </source>
</evidence>
<feature type="non-terminal residue" evidence="1">
    <location>
        <position position="1"/>
    </location>
</feature>
<dbReference type="SUPFAM" id="SSF142823">
    <property type="entry name" value="ComB-like"/>
    <property type="match status" value="1"/>
</dbReference>
<comment type="caution">
    <text evidence="1">The sequence shown here is derived from an EMBL/GenBank/DDBJ whole genome shotgun (WGS) entry which is preliminary data.</text>
</comment>
<reference evidence="2" key="1">
    <citation type="submission" date="2017-09" db="EMBL/GenBank/DDBJ databases">
        <title>Depth-based differentiation of microbial function through sediment-hosted aquifers and enrichment of novel symbionts in the deep terrestrial subsurface.</title>
        <authorList>
            <person name="Probst A.J."/>
            <person name="Ladd B."/>
            <person name="Jarett J.K."/>
            <person name="Geller-Mcgrath D.E."/>
            <person name="Sieber C.M.K."/>
            <person name="Emerson J.B."/>
            <person name="Anantharaman K."/>
            <person name="Thomas B.C."/>
            <person name="Malmstrom R."/>
            <person name="Stieglmeier M."/>
            <person name="Klingl A."/>
            <person name="Woyke T."/>
            <person name="Ryan C.M."/>
            <person name="Banfield J.F."/>
        </authorList>
    </citation>
    <scope>NUCLEOTIDE SEQUENCE [LARGE SCALE GENOMIC DNA]</scope>
</reference>
<organism evidence="1 2">
    <name type="scientific">Candidatus Collierbacteria bacterium CG10_big_fil_rev_8_21_14_0_10_44_9</name>
    <dbReference type="NCBI Taxonomy" id="1974535"/>
    <lineage>
        <taxon>Bacteria</taxon>
        <taxon>Candidatus Collieribacteriota</taxon>
    </lineage>
</organism>
<evidence type="ECO:0000313" key="2">
    <source>
        <dbReference type="Proteomes" id="UP000230796"/>
    </source>
</evidence>
<dbReference type="GO" id="GO:0000287">
    <property type="term" value="F:magnesium ion binding"/>
    <property type="evidence" value="ECO:0007669"/>
    <property type="project" value="InterPro"/>
</dbReference>
<evidence type="ECO:0000313" key="1">
    <source>
        <dbReference type="EMBL" id="PIR98759.1"/>
    </source>
</evidence>
<name>A0A2H0VK86_9BACT</name>
<dbReference type="GO" id="GO:0050532">
    <property type="term" value="F:2-phosphosulfolactate phosphatase activity"/>
    <property type="evidence" value="ECO:0007669"/>
    <property type="project" value="InterPro"/>
</dbReference>
<dbReference type="Proteomes" id="UP000230796">
    <property type="component" value="Unassembled WGS sequence"/>
</dbReference>